<accession>A6DHZ9</accession>
<evidence type="ECO:0000313" key="1">
    <source>
        <dbReference type="EMBL" id="EDM28653.1"/>
    </source>
</evidence>
<dbReference type="InterPro" id="IPR023214">
    <property type="entry name" value="HAD_sf"/>
</dbReference>
<dbReference type="Pfam" id="PF00702">
    <property type="entry name" value="Hydrolase"/>
    <property type="match status" value="1"/>
</dbReference>
<reference evidence="1 2" key="1">
    <citation type="journal article" date="2010" name="J. Bacteriol.">
        <title>Genome sequence of Lentisphaera araneosa HTCC2155T, the type species of the order Lentisphaerales in the phylum Lentisphaerae.</title>
        <authorList>
            <person name="Thrash J.C."/>
            <person name="Cho J.C."/>
            <person name="Vergin K.L."/>
            <person name="Morris R.M."/>
            <person name="Giovannoni S.J."/>
        </authorList>
    </citation>
    <scope>NUCLEOTIDE SEQUENCE [LARGE SCALE GENOMIC DNA]</scope>
    <source>
        <strain evidence="1 2">HTCC2155</strain>
    </source>
</reference>
<gene>
    <name evidence="1" type="ORF">LNTAR_08789</name>
</gene>
<protein>
    <submittedName>
        <fullName evidence="1">Beta-phosphoglucomutase, putative</fullName>
    </submittedName>
</protein>
<dbReference type="SUPFAM" id="SSF56784">
    <property type="entry name" value="HAD-like"/>
    <property type="match status" value="1"/>
</dbReference>
<comment type="caution">
    <text evidence="1">The sequence shown here is derived from an EMBL/GenBank/DDBJ whole genome shotgun (WGS) entry which is preliminary data.</text>
</comment>
<organism evidence="1 2">
    <name type="scientific">Lentisphaera araneosa HTCC2155</name>
    <dbReference type="NCBI Taxonomy" id="313628"/>
    <lineage>
        <taxon>Bacteria</taxon>
        <taxon>Pseudomonadati</taxon>
        <taxon>Lentisphaerota</taxon>
        <taxon>Lentisphaeria</taxon>
        <taxon>Lentisphaerales</taxon>
        <taxon>Lentisphaeraceae</taxon>
        <taxon>Lentisphaera</taxon>
    </lineage>
</organism>
<sequence>MIDKTKLFIFDMDGTLVDTERLYMKSLMKACGARGFKLDLSSSSKMVYGKAWTSVFEDVDGLKPNLFESSKELEKDCAIYFDEYIKNYTPAIASSVSLLKELAQDNPVCIVSGSSRQHIAHFIDKLEIKNEVDFYLGNEDYKIGKPHPECYLKAALKMKVDTKDCVVFEDSTAGVSAAKSSEMFCVAFKNEDNPQDLSHADLVLTCLSQFSSMSTI</sequence>
<dbReference type="InterPro" id="IPR006439">
    <property type="entry name" value="HAD-SF_hydro_IA"/>
</dbReference>
<dbReference type="CDD" id="cd07505">
    <property type="entry name" value="HAD_BPGM-like"/>
    <property type="match status" value="1"/>
</dbReference>
<dbReference type="GO" id="GO:0006114">
    <property type="term" value="P:glycerol biosynthetic process"/>
    <property type="evidence" value="ECO:0007669"/>
    <property type="project" value="TreeGrafter"/>
</dbReference>
<dbReference type="RefSeq" id="WP_007277534.1">
    <property type="nucleotide sequence ID" value="NZ_ABCK01000004.1"/>
</dbReference>
<dbReference type="SFLD" id="SFLDG01129">
    <property type="entry name" value="C1.5:_HAD__Beta-PGM__Phosphata"/>
    <property type="match status" value="1"/>
</dbReference>
<proteinExistence type="predicted"/>
<dbReference type="STRING" id="313628.LNTAR_08789"/>
<dbReference type="EMBL" id="ABCK01000004">
    <property type="protein sequence ID" value="EDM28653.1"/>
    <property type="molecule type" value="Genomic_DNA"/>
</dbReference>
<dbReference type="Proteomes" id="UP000004947">
    <property type="component" value="Unassembled WGS sequence"/>
</dbReference>
<dbReference type="Gene3D" id="1.10.150.240">
    <property type="entry name" value="Putative phosphatase, domain 2"/>
    <property type="match status" value="1"/>
</dbReference>
<dbReference type="eggNOG" id="COG0637">
    <property type="taxonomic scope" value="Bacteria"/>
</dbReference>
<dbReference type="AlphaFoldDB" id="A6DHZ9"/>
<dbReference type="NCBIfam" id="TIGR01509">
    <property type="entry name" value="HAD-SF-IA-v3"/>
    <property type="match status" value="1"/>
</dbReference>
<name>A6DHZ9_9BACT</name>
<dbReference type="GO" id="GO:0043136">
    <property type="term" value="F:sn-glycerol 3-phosphatase activity"/>
    <property type="evidence" value="ECO:0007669"/>
    <property type="project" value="TreeGrafter"/>
</dbReference>
<dbReference type="PANTHER" id="PTHR18901:SF44">
    <property type="entry name" value="OS01G0757900 PROTEIN"/>
    <property type="match status" value="1"/>
</dbReference>
<dbReference type="OrthoDB" id="9797743at2"/>
<dbReference type="SFLD" id="SFLDS00003">
    <property type="entry name" value="Haloacid_Dehalogenase"/>
    <property type="match status" value="1"/>
</dbReference>
<dbReference type="InterPro" id="IPR023198">
    <property type="entry name" value="PGP-like_dom2"/>
</dbReference>
<dbReference type="PANTHER" id="PTHR18901">
    <property type="entry name" value="2-DEOXYGLUCOSE-6-PHOSPHATE PHOSPHATASE 2"/>
    <property type="match status" value="1"/>
</dbReference>
<evidence type="ECO:0000313" key="2">
    <source>
        <dbReference type="Proteomes" id="UP000004947"/>
    </source>
</evidence>
<dbReference type="InterPro" id="IPR036412">
    <property type="entry name" value="HAD-like_sf"/>
</dbReference>
<keyword evidence="2" id="KW-1185">Reference proteome</keyword>
<dbReference type="Gene3D" id="3.40.50.1000">
    <property type="entry name" value="HAD superfamily/HAD-like"/>
    <property type="match status" value="1"/>
</dbReference>